<dbReference type="InterPro" id="IPR038107">
    <property type="entry name" value="Glycos_transf_N_sf"/>
</dbReference>
<comment type="pathway">
    <text evidence="2 8">Bacterial outer membrane biogenesis; LPS core biosynthesis.</text>
</comment>
<dbReference type="GO" id="GO:0043842">
    <property type="term" value="F:Kdo transferase activity"/>
    <property type="evidence" value="ECO:0007669"/>
    <property type="project" value="UniProtKB-EC"/>
</dbReference>
<keyword evidence="8" id="KW-0448">Lipopolysaccharide biosynthesis</keyword>
<reference evidence="10 11" key="1">
    <citation type="journal article" date="2011" name="BMC Genomics">
        <title>Comparative genome analysis and genome-guided physiological analysis of Roseobacter litoralis.</title>
        <authorList>
            <person name="Kalhoefer D."/>
            <person name="Thole S."/>
            <person name="Voget S."/>
            <person name="Lehmann R."/>
            <person name="Liesegang H."/>
            <person name="Wollher A."/>
            <person name="Daniel R."/>
            <person name="Simon M."/>
            <person name="Brinkhoff T."/>
        </authorList>
    </citation>
    <scope>NUCLEOTIDE SEQUENCE [LARGE SCALE GENOMIC DNA]</scope>
    <source>
        <strain evidence="11">ATCC 49566 / DSM 6996 / JCM 21268 / NBRC 15278 / OCh 149</strain>
    </source>
</reference>
<keyword evidence="10" id="KW-0328">Glycosyltransferase</keyword>
<feature type="domain" description="3-deoxy-D-manno-octulosonic-acid transferase N-terminal" evidence="9">
    <location>
        <begin position="28"/>
        <end position="186"/>
    </location>
</feature>
<keyword evidence="11" id="KW-1185">Reference proteome</keyword>
<dbReference type="STRING" id="391595.RLO149_c042920"/>
<accession>F7ZHG0</accession>
<dbReference type="PANTHER" id="PTHR42755:SF1">
    <property type="entry name" value="3-DEOXY-D-MANNO-OCTULOSONIC ACID TRANSFERASE, MITOCHONDRIAL-RELATED"/>
    <property type="match status" value="1"/>
</dbReference>
<dbReference type="GO" id="GO:0009244">
    <property type="term" value="P:lipopolysaccharide core region biosynthetic process"/>
    <property type="evidence" value="ECO:0007669"/>
    <property type="project" value="UniProtKB-UniRule"/>
</dbReference>
<sequence length="415" mass="45619">MARSIGLTAYRALSKRSTDRAYKPRGKRPRGTLVWIHAGEPENMLAVQDLAQRLCNTRFGVHVLITLPDPASYEQTLHSWVPHDLIQIEQIPSEHPHAITSFWRYWMPEVAIWAWGDLRPNLVDKVHAAGCPIALIDADEAGFDGKRDRWLPELSRQLLEPFVAIMVRSNAAVQKLQALGVETARIDKKPPLQAGGNALACREADLTDLTETLRGRPVWLANNVQEEELPIILQAHRQSLRLSHRLLLVLHPAHGGLSEVFAEKIVADGLRKADWTLGEEPDDASQVLLTEDHGDLGLFYRLAPVTFMGSSLVAGYSGRNPFEAAALGSAVLYGPNVRRFMPFYSRLAKAGAARIVKDGETLGAAVTQLIAPDQAAAMAHAGWDVVSEGADLTDRVIDLVQAALDGELETTHARP</sequence>
<evidence type="ECO:0000313" key="10">
    <source>
        <dbReference type="EMBL" id="AEI96188.1"/>
    </source>
</evidence>
<keyword evidence="8" id="KW-0472">Membrane</keyword>
<protein>
    <recommendedName>
        <fullName evidence="4 8">3-deoxy-D-manno-octulosonic acid transferase</fullName>
        <shortName evidence="8">Kdo transferase</shortName>
        <ecNumber evidence="3 8">2.4.99.12</ecNumber>
    </recommendedName>
    <alternativeName>
        <fullName evidence="6 8">Lipid IV(A) 3-deoxy-D-manno-octulosonic acid transferase</fullName>
    </alternativeName>
</protein>
<evidence type="ECO:0000256" key="3">
    <source>
        <dbReference type="ARBA" id="ARBA00012621"/>
    </source>
</evidence>
<dbReference type="InterPro" id="IPR007507">
    <property type="entry name" value="Glycos_transf_N"/>
</dbReference>
<dbReference type="AlphaFoldDB" id="F7ZHG0"/>
<evidence type="ECO:0000313" key="11">
    <source>
        <dbReference type="Proteomes" id="UP000001353"/>
    </source>
</evidence>
<gene>
    <name evidence="10" type="ordered locus">RLO149_c042920</name>
</gene>
<evidence type="ECO:0000256" key="5">
    <source>
        <dbReference type="ARBA" id="ARBA00022679"/>
    </source>
</evidence>
<name>F7ZHG0_ROSLO</name>
<comment type="function">
    <text evidence="1 8">Involved in lipopolysaccharide (LPS) biosynthesis. Catalyzes the transfer of 3-deoxy-D-manno-octulosonate (Kdo) residue(s) from CMP-Kdo to lipid IV(A), the tetraacyldisaccharide-1,4'-bisphosphate precursor of lipid A.</text>
</comment>
<dbReference type="GO" id="GO:0005886">
    <property type="term" value="C:plasma membrane"/>
    <property type="evidence" value="ECO:0007669"/>
    <property type="project" value="UniProtKB-SubCell"/>
</dbReference>
<comment type="catalytic activity">
    <reaction evidence="7 8">
        <text>lipid IVA (E. coli) + CMP-3-deoxy-beta-D-manno-octulosonate = alpha-Kdo-(2-&gt;6)-lipid IVA (E. coli) + CMP + H(+)</text>
        <dbReference type="Rhea" id="RHEA:28066"/>
        <dbReference type="ChEBI" id="CHEBI:15378"/>
        <dbReference type="ChEBI" id="CHEBI:58603"/>
        <dbReference type="ChEBI" id="CHEBI:60364"/>
        <dbReference type="ChEBI" id="CHEBI:60377"/>
        <dbReference type="ChEBI" id="CHEBI:85987"/>
        <dbReference type="EC" id="2.4.99.12"/>
    </reaction>
</comment>
<dbReference type="InterPro" id="IPR039901">
    <property type="entry name" value="Kdotransferase"/>
</dbReference>
<evidence type="ECO:0000259" key="9">
    <source>
        <dbReference type="Pfam" id="PF04413"/>
    </source>
</evidence>
<evidence type="ECO:0000256" key="1">
    <source>
        <dbReference type="ARBA" id="ARBA00003394"/>
    </source>
</evidence>
<dbReference type="PANTHER" id="PTHR42755">
    <property type="entry name" value="3-DEOXY-MANNO-OCTULOSONATE CYTIDYLYLTRANSFERASE"/>
    <property type="match status" value="1"/>
</dbReference>
<evidence type="ECO:0000256" key="2">
    <source>
        <dbReference type="ARBA" id="ARBA00004713"/>
    </source>
</evidence>
<dbReference type="GO" id="GO:0009245">
    <property type="term" value="P:lipid A biosynthetic process"/>
    <property type="evidence" value="ECO:0007669"/>
    <property type="project" value="TreeGrafter"/>
</dbReference>
<dbReference type="KEGG" id="rli:RLO149_c042920"/>
<dbReference type="EC" id="2.4.99.12" evidence="3 8"/>
<dbReference type="Proteomes" id="UP000001353">
    <property type="component" value="Chromosome"/>
</dbReference>
<comment type="subcellular location">
    <subcellularLocation>
        <location evidence="8">Cell membrane</location>
    </subcellularLocation>
</comment>
<evidence type="ECO:0000256" key="7">
    <source>
        <dbReference type="ARBA" id="ARBA00049183"/>
    </source>
</evidence>
<keyword evidence="8" id="KW-1003">Cell membrane</keyword>
<evidence type="ECO:0000256" key="8">
    <source>
        <dbReference type="RuleBase" id="RU365103"/>
    </source>
</evidence>
<dbReference type="HOGENOM" id="CLU_036146_1_2_5"/>
<keyword evidence="5 8" id="KW-0808">Transferase</keyword>
<dbReference type="RefSeq" id="WP_013964067.1">
    <property type="nucleotide sequence ID" value="NC_015730.1"/>
</dbReference>
<evidence type="ECO:0000256" key="4">
    <source>
        <dbReference type="ARBA" id="ARBA00019077"/>
    </source>
</evidence>
<dbReference type="Pfam" id="PF04413">
    <property type="entry name" value="Glycos_transf_N"/>
    <property type="match status" value="1"/>
</dbReference>
<proteinExistence type="inferred from homology"/>
<dbReference type="Gene3D" id="3.40.50.11720">
    <property type="entry name" value="3-Deoxy-D-manno-octulosonic-acid transferase, N-terminal domain"/>
    <property type="match status" value="1"/>
</dbReference>
<dbReference type="Gene3D" id="3.40.50.2000">
    <property type="entry name" value="Glycogen Phosphorylase B"/>
    <property type="match status" value="1"/>
</dbReference>
<comment type="similarity">
    <text evidence="8">Belongs to the glycosyltransferase group 1 family.</text>
</comment>
<evidence type="ECO:0000256" key="6">
    <source>
        <dbReference type="ARBA" id="ARBA00031445"/>
    </source>
</evidence>
<dbReference type="UniPathway" id="UPA00958"/>
<dbReference type="EMBL" id="CP002623">
    <property type="protein sequence ID" value="AEI96188.1"/>
    <property type="molecule type" value="Genomic_DNA"/>
</dbReference>
<organism evidence="10 11">
    <name type="scientific">Roseobacter litoralis (strain ATCC 49566 / DSM 6996 / JCM 21268 / NBRC 15278 / OCh 149)</name>
    <dbReference type="NCBI Taxonomy" id="391595"/>
    <lineage>
        <taxon>Bacteria</taxon>
        <taxon>Pseudomonadati</taxon>
        <taxon>Pseudomonadota</taxon>
        <taxon>Alphaproteobacteria</taxon>
        <taxon>Rhodobacterales</taxon>
        <taxon>Roseobacteraceae</taxon>
        <taxon>Roseobacter</taxon>
    </lineage>
</organism>
<dbReference type="eggNOG" id="COG1519">
    <property type="taxonomic scope" value="Bacteria"/>
</dbReference>
<dbReference type="OrthoDB" id="9789797at2"/>